<keyword evidence="2" id="KW-0731">Sigma factor</keyword>
<dbReference type="GO" id="GO:0003677">
    <property type="term" value="F:DNA binding"/>
    <property type="evidence" value="ECO:0007669"/>
    <property type="project" value="UniProtKB-KW"/>
</dbReference>
<dbReference type="Gene3D" id="1.10.10.10">
    <property type="entry name" value="Winged helix-like DNA-binding domain superfamily/Winged helix DNA-binding domain"/>
    <property type="match status" value="1"/>
</dbReference>
<keyword evidence="1" id="KW-0805">Transcription regulation</keyword>
<dbReference type="InterPro" id="IPR013325">
    <property type="entry name" value="RNA_pol_sigma_r2"/>
</dbReference>
<dbReference type="InterPro" id="IPR007627">
    <property type="entry name" value="RNA_pol_sigma70_r2"/>
</dbReference>
<evidence type="ECO:0000256" key="2">
    <source>
        <dbReference type="ARBA" id="ARBA00023082"/>
    </source>
</evidence>
<dbReference type="SUPFAM" id="SSF88659">
    <property type="entry name" value="Sigma3 and sigma4 domains of RNA polymerase sigma factors"/>
    <property type="match status" value="1"/>
</dbReference>
<gene>
    <name evidence="6" type="ORF">GJU41_04915</name>
</gene>
<dbReference type="GO" id="GO:0016987">
    <property type="term" value="F:sigma factor activity"/>
    <property type="evidence" value="ECO:0007669"/>
    <property type="project" value="UniProtKB-KW"/>
</dbReference>
<dbReference type="PANTHER" id="PTHR30385">
    <property type="entry name" value="SIGMA FACTOR F FLAGELLAR"/>
    <property type="match status" value="1"/>
</dbReference>
<proteinExistence type="predicted"/>
<evidence type="ECO:0000256" key="3">
    <source>
        <dbReference type="ARBA" id="ARBA00023125"/>
    </source>
</evidence>
<evidence type="ECO:0000313" key="6">
    <source>
        <dbReference type="EMBL" id="MRX53302.1"/>
    </source>
</evidence>
<evidence type="ECO:0000256" key="4">
    <source>
        <dbReference type="ARBA" id="ARBA00023163"/>
    </source>
</evidence>
<protein>
    <submittedName>
        <fullName evidence="6">Sigma-70 family RNA polymerase sigma factor</fullName>
    </submittedName>
</protein>
<accession>A0A6I2M7D4</accession>
<organism evidence="6 7">
    <name type="scientific">Metabacillus idriensis</name>
    <dbReference type="NCBI Taxonomy" id="324768"/>
    <lineage>
        <taxon>Bacteria</taxon>
        <taxon>Bacillati</taxon>
        <taxon>Bacillota</taxon>
        <taxon>Bacilli</taxon>
        <taxon>Bacillales</taxon>
        <taxon>Bacillaceae</taxon>
        <taxon>Metabacillus</taxon>
    </lineage>
</organism>
<dbReference type="SUPFAM" id="SSF88946">
    <property type="entry name" value="Sigma2 domain of RNA polymerase sigma factors"/>
    <property type="match status" value="1"/>
</dbReference>
<name>A0A6I2M7D4_9BACI</name>
<evidence type="ECO:0000256" key="1">
    <source>
        <dbReference type="ARBA" id="ARBA00023015"/>
    </source>
</evidence>
<dbReference type="InterPro" id="IPR013324">
    <property type="entry name" value="RNA_pol_sigma_r3/r4-like"/>
</dbReference>
<keyword evidence="7" id="KW-1185">Reference proteome</keyword>
<comment type="caution">
    <text evidence="6">The sequence shown here is derived from an EMBL/GenBank/DDBJ whole genome shotgun (WGS) entry which is preliminary data.</text>
</comment>
<evidence type="ECO:0000259" key="5">
    <source>
        <dbReference type="Pfam" id="PF04542"/>
    </source>
</evidence>
<dbReference type="NCBIfam" id="TIGR02937">
    <property type="entry name" value="sigma70-ECF"/>
    <property type="match status" value="1"/>
</dbReference>
<dbReference type="InterPro" id="IPR036388">
    <property type="entry name" value="WH-like_DNA-bd_sf"/>
</dbReference>
<dbReference type="RefSeq" id="WP_070876210.1">
    <property type="nucleotide sequence ID" value="NZ_CAJFZX010000008.1"/>
</dbReference>
<reference evidence="6 7" key="1">
    <citation type="submission" date="2019-11" db="EMBL/GenBank/DDBJ databases">
        <title>Bacillus idriensis genome.</title>
        <authorList>
            <person name="Konopka E.N."/>
            <person name="Newman J.D."/>
        </authorList>
    </citation>
    <scope>NUCLEOTIDE SEQUENCE [LARGE SCALE GENOMIC DNA]</scope>
    <source>
        <strain evidence="6 7">DSM 19097</strain>
    </source>
</reference>
<dbReference type="InterPro" id="IPR014284">
    <property type="entry name" value="RNA_pol_sigma-70_dom"/>
</dbReference>
<keyword evidence="4" id="KW-0804">Transcription</keyword>
<evidence type="ECO:0000313" key="7">
    <source>
        <dbReference type="Proteomes" id="UP000441585"/>
    </source>
</evidence>
<dbReference type="Proteomes" id="UP000441585">
    <property type="component" value="Unassembled WGS sequence"/>
</dbReference>
<dbReference type="Pfam" id="PF04542">
    <property type="entry name" value="Sigma70_r2"/>
    <property type="match status" value="1"/>
</dbReference>
<sequence length="163" mass="19367">MIEDKSFEDLVKKHQNMIYFHIKHLNIMQHHEEYHQIGLIALWHASKTYDGSKGAFSTYLYHCIKGRMLNEMNKQNRRHENEELRDHHDDFGIEDPIQEIMNEQIVRSYGEILTPMQKKWLIGYCIDKKTPSEIAESENVSPASVKSWRREAIKKIRAITEKS</sequence>
<feature type="domain" description="RNA polymerase sigma-70 region 2" evidence="5">
    <location>
        <begin position="10"/>
        <end position="78"/>
    </location>
</feature>
<dbReference type="AlphaFoldDB" id="A0A6I2M7D4"/>
<dbReference type="EMBL" id="WKKF01000001">
    <property type="protein sequence ID" value="MRX53302.1"/>
    <property type="molecule type" value="Genomic_DNA"/>
</dbReference>
<dbReference type="GO" id="GO:0006352">
    <property type="term" value="P:DNA-templated transcription initiation"/>
    <property type="evidence" value="ECO:0007669"/>
    <property type="project" value="InterPro"/>
</dbReference>
<keyword evidence="3" id="KW-0238">DNA-binding</keyword>
<dbReference type="Gene3D" id="1.10.1740.10">
    <property type="match status" value="1"/>
</dbReference>